<keyword evidence="3" id="KW-0812">Transmembrane</keyword>
<feature type="compositionally biased region" description="Low complexity" evidence="2">
    <location>
        <begin position="224"/>
        <end position="236"/>
    </location>
</feature>
<feature type="compositionally biased region" description="Low complexity" evidence="2">
    <location>
        <begin position="288"/>
        <end position="304"/>
    </location>
</feature>
<keyword evidence="3" id="KW-1133">Transmembrane helix</keyword>
<feature type="region of interest" description="Disordered" evidence="2">
    <location>
        <begin position="203"/>
        <end position="238"/>
    </location>
</feature>
<evidence type="ECO:0000313" key="5">
    <source>
        <dbReference type="Proteomes" id="UP000694388"/>
    </source>
</evidence>
<dbReference type="InterPro" id="IPR019183">
    <property type="entry name" value="NAA25_NatB_aux_su"/>
</dbReference>
<dbReference type="GeneTree" id="ENSGT00950000183174"/>
<keyword evidence="5" id="KW-1185">Reference proteome</keyword>
<dbReference type="Pfam" id="PF09797">
    <property type="entry name" value="NatB_MDM20"/>
    <property type="match status" value="2"/>
</dbReference>
<protein>
    <submittedName>
        <fullName evidence="4">N(alpha)-acetyltransferase 25, NatB auxiliary subunit</fullName>
    </submittedName>
</protein>
<reference evidence="4" key="1">
    <citation type="submission" date="2025-05" db="UniProtKB">
        <authorList>
            <consortium name="Ensembl"/>
        </authorList>
    </citation>
    <scope>IDENTIFICATION</scope>
</reference>
<comment type="similarity">
    <text evidence="1">Belongs to the MDM20/NAA25 family.</text>
</comment>
<evidence type="ECO:0000256" key="1">
    <source>
        <dbReference type="ARBA" id="ARBA00006298"/>
    </source>
</evidence>
<organism evidence="4 5">
    <name type="scientific">Eptatretus burgeri</name>
    <name type="common">Inshore hagfish</name>
    <dbReference type="NCBI Taxonomy" id="7764"/>
    <lineage>
        <taxon>Eukaryota</taxon>
        <taxon>Metazoa</taxon>
        <taxon>Chordata</taxon>
        <taxon>Craniata</taxon>
        <taxon>Vertebrata</taxon>
        <taxon>Cyclostomata</taxon>
        <taxon>Myxini</taxon>
        <taxon>Myxiniformes</taxon>
        <taxon>Myxinidae</taxon>
        <taxon>Eptatretinae</taxon>
        <taxon>Eptatretus</taxon>
    </lineage>
</organism>
<accession>A0A8C4N210</accession>
<sequence length="919" mass="100325">MDCHRKTGEAETICTPFALMEFLDSLEAPDRKSTADNASRPIRGPSLARLQLLWRLKQDGREEELGGMIDGVQLLRKYLWQFGARPCCLSDIKLYLGLIQQSQAQQFISTLLDLLPNDPAKETGMSNATLALSNSLPPGNKVKPPSNSAAFICPDDGIDQALDASSPHLADGKVLQCLSNGGFNASVKTEACNNLQCASNESSNNGTLPFGNLTPTHSHEESDNATSSSSTLSPISRDNPCSLAELTIKDTPFSARGSPLPKQSLPINKDAVRVLTAKDLPTNEMAAPTSIESPPVSTVTSPISSPSSITLPKVFPPFPRDLEALRRGECLAELARVLGLHLSLEADVRLKLAQTAALLFRHALTLDECLLHTDMRPGEGFCLLATHLVLDEWRESGQGRAIWRALGLLEWAVMQCPAAPQLRLAQLRLYGELGALSGSLAAYAALEPKHVQHESMGYLVMSQVPASGQFFTAGLVYSPLLKFHRAQHKETAEYIIQAFKFGSFAQVPEVVSFRERLSASLDLALARTELALLVTLMGITPQGNQSLQESIAMAMEGDRIPWDHLRDNRDFDISMNFEPNEQQPYPSDFSRSIETSRLWLRIRALTLRGVTIATSGVAKGSGSNMAVEVSGSAGGDAATADAIPAPLVVNGGGVEEASASLSALSSLLRELIAIYRLLEENQPEEKARENVVKQPVFLPADPPLRDFICSGTWRCHLEAFNLTHALLTLQNCGITHDESSIIQKEICGHFNALRDHFEDTCLACRGSLIDESLGPHDLRPQPGLLHRLAFAAETTCLVVVVMGLAVAMLRPQRSLLQRRRKKRKDPQVPQSVPALTGYQEFVVVLEAAVGKLLGIVGEHALGLGNVHYVPSPLLDQHQEEERANQKVVWENVRNSYSRSLEDIETILRKCLDTIKSHKL</sequence>
<evidence type="ECO:0000256" key="3">
    <source>
        <dbReference type="SAM" id="Phobius"/>
    </source>
</evidence>
<name>A0A8C4N210_EPTBU</name>
<dbReference type="Ensembl" id="ENSEBUT00000000372.1">
    <property type="protein sequence ID" value="ENSEBUP00000000083.1"/>
    <property type="gene ID" value="ENSEBUG00000000342.1"/>
</dbReference>
<dbReference type="Proteomes" id="UP000694388">
    <property type="component" value="Unplaced"/>
</dbReference>
<dbReference type="PANTHER" id="PTHR22767">
    <property type="entry name" value="N-TERMINAL ACETYLTRANSFERASE-RELATED"/>
    <property type="match status" value="1"/>
</dbReference>
<evidence type="ECO:0000313" key="4">
    <source>
        <dbReference type="Ensembl" id="ENSEBUP00000000083.1"/>
    </source>
</evidence>
<dbReference type="PANTHER" id="PTHR22767:SF3">
    <property type="entry name" value="N-ALPHA-ACETYLTRANSFERASE 25, NATB AUXILIARY SUBUNIT"/>
    <property type="match status" value="1"/>
</dbReference>
<feature type="region of interest" description="Disordered" evidence="2">
    <location>
        <begin position="285"/>
        <end position="304"/>
    </location>
</feature>
<dbReference type="GO" id="GO:0031416">
    <property type="term" value="C:NatB complex"/>
    <property type="evidence" value="ECO:0007669"/>
    <property type="project" value="TreeGrafter"/>
</dbReference>
<proteinExistence type="inferred from homology"/>
<feature type="transmembrane region" description="Helical" evidence="3">
    <location>
        <begin position="788"/>
        <end position="809"/>
    </location>
</feature>
<dbReference type="AlphaFoldDB" id="A0A8C4N210"/>
<keyword evidence="3" id="KW-0472">Membrane</keyword>
<evidence type="ECO:0000256" key="2">
    <source>
        <dbReference type="SAM" id="MobiDB-lite"/>
    </source>
</evidence>
<dbReference type="Ensembl" id="ENSEBUT00000000356.1">
    <property type="protein sequence ID" value="ENSEBUP00000000067.1"/>
    <property type="gene ID" value="ENSEBUG00000000342.1"/>
</dbReference>